<dbReference type="AlphaFoldDB" id="A0A1M7BIW8"/>
<proteinExistence type="predicted"/>
<gene>
    <name evidence="2" type="ORF">SAMN05443637_1441</name>
</gene>
<evidence type="ECO:0000313" key="2">
    <source>
        <dbReference type="EMBL" id="SHL54816.1"/>
    </source>
</evidence>
<sequence length="151" mass="15836">MTRGPYCTGALTPAGAAPQMVTPHPQRRAMSWCSVTRTVSGGRSNTCRRSTPTSGASARSLPHPAHGPGSCRTRSSGSATSARVDPGCPGCPPGCRPLRRRNERGADLANGESDDGGFEEFREFCPNRRVNSAFSARNAVTSARNCSISAV</sequence>
<name>A0A1M7BIW8_PSETH</name>
<keyword evidence="3" id="KW-1185">Reference proteome</keyword>
<dbReference type="EMBL" id="FRAP01000044">
    <property type="protein sequence ID" value="SHL54816.1"/>
    <property type="molecule type" value="Genomic_DNA"/>
</dbReference>
<accession>A0A1M7BIW8</accession>
<evidence type="ECO:0000313" key="3">
    <source>
        <dbReference type="Proteomes" id="UP000184363"/>
    </source>
</evidence>
<evidence type="ECO:0000256" key="1">
    <source>
        <dbReference type="SAM" id="MobiDB-lite"/>
    </source>
</evidence>
<dbReference type="STRING" id="1848.SAMN05443637_1441"/>
<dbReference type="Proteomes" id="UP000184363">
    <property type="component" value="Unassembled WGS sequence"/>
</dbReference>
<feature type="compositionally biased region" description="Polar residues" evidence="1">
    <location>
        <begin position="39"/>
        <end position="57"/>
    </location>
</feature>
<organism evidence="2 3">
    <name type="scientific">Pseudonocardia thermophila</name>
    <dbReference type="NCBI Taxonomy" id="1848"/>
    <lineage>
        <taxon>Bacteria</taxon>
        <taxon>Bacillati</taxon>
        <taxon>Actinomycetota</taxon>
        <taxon>Actinomycetes</taxon>
        <taxon>Pseudonocardiales</taxon>
        <taxon>Pseudonocardiaceae</taxon>
        <taxon>Pseudonocardia</taxon>
    </lineage>
</organism>
<protein>
    <submittedName>
        <fullName evidence="2">Uncharacterized protein</fullName>
    </submittedName>
</protein>
<feature type="compositionally biased region" description="Low complexity" evidence="1">
    <location>
        <begin position="69"/>
        <end position="88"/>
    </location>
</feature>
<feature type="region of interest" description="Disordered" evidence="1">
    <location>
        <begin position="39"/>
        <end position="117"/>
    </location>
</feature>
<reference evidence="2 3" key="1">
    <citation type="submission" date="2016-11" db="EMBL/GenBank/DDBJ databases">
        <authorList>
            <person name="Jaros S."/>
            <person name="Januszkiewicz K."/>
            <person name="Wedrychowicz H."/>
        </authorList>
    </citation>
    <scope>NUCLEOTIDE SEQUENCE [LARGE SCALE GENOMIC DNA]</scope>
    <source>
        <strain evidence="2 3">DSM 43832</strain>
    </source>
</reference>